<proteinExistence type="predicted"/>
<feature type="compositionally biased region" description="Polar residues" evidence="1">
    <location>
        <begin position="15"/>
        <end position="25"/>
    </location>
</feature>
<keyword evidence="3" id="KW-1185">Reference proteome</keyword>
<feature type="region of interest" description="Disordered" evidence="1">
    <location>
        <begin position="1"/>
        <end position="25"/>
    </location>
</feature>
<evidence type="ECO:0000313" key="3">
    <source>
        <dbReference type="Proteomes" id="UP001054902"/>
    </source>
</evidence>
<organism evidence="2 3">
    <name type="scientific">Chaetoceros tenuissimus</name>
    <dbReference type="NCBI Taxonomy" id="426638"/>
    <lineage>
        <taxon>Eukaryota</taxon>
        <taxon>Sar</taxon>
        <taxon>Stramenopiles</taxon>
        <taxon>Ochrophyta</taxon>
        <taxon>Bacillariophyta</taxon>
        <taxon>Coscinodiscophyceae</taxon>
        <taxon>Chaetocerotophycidae</taxon>
        <taxon>Chaetocerotales</taxon>
        <taxon>Chaetocerotaceae</taxon>
        <taxon>Chaetoceros</taxon>
    </lineage>
</organism>
<gene>
    <name evidence="2" type="ORF">CTEN210_16052</name>
</gene>
<sequence>MAVHRPLPTEVNLGSHKTSTSRWQSNNDFNLRKGMIYIIKKLMETKHGKQLSKTKLILLKHIELNLYTTSSSMEEYADISTLKPRMVEAVKRLIHVAKENDKL</sequence>
<reference evidence="2 3" key="1">
    <citation type="journal article" date="2021" name="Sci. Rep.">
        <title>The genome of the diatom Chaetoceros tenuissimus carries an ancient integrated fragment of an extant virus.</title>
        <authorList>
            <person name="Hongo Y."/>
            <person name="Kimura K."/>
            <person name="Takaki Y."/>
            <person name="Yoshida Y."/>
            <person name="Baba S."/>
            <person name="Kobayashi G."/>
            <person name="Nagasaki K."/>
            <person name="Hano T."/>
            <person name="Tomaru Y."/>
        </authorList>
    </citation>
    <scope>NUCLEOTIDE SEQUENCE [LARGE SCALE GENOMIC DNA]</scope>
    <source>
        <strain evidence="2 3">NIES-3715</strain>
    </source>
</reference>
<name>A0AAD3D828_9STRA</name>
<accession>A0AAD3D828</accession>
<evidence type="ECO:0000313" key="2">
    <source>
        <dbReference type="EMBL" id="GFH59576.1"/>
    </source>
</evidence>
<dbReference type="EMBL" id="BLLK01000069">
    <property type="protein sequence ID" value="GFH59576.1"/>
    <property type="molecule type" value="Genomic_DNA"/>
</dbReference>
<comment type="caution">
    <text evidence="2">The sequence shown here is derived from an EMBL/GenBank/DDBJ whole genome shotgun (WGS) entry which is preliminary data.</text>
</comment>
<dbReference type="AlphaFoldDB" id="A0AAD3D828"/>
<protein>
    <submittedName>
        <fullName evidence="2">Uncharacterized protein</fullName>
    </submittedName>
</protein>
<dbReference type="Proteomes" id="UP001054902">
    <property type="component" value="Unassembled WGS sequence"/>
</dbReference>
<evidence type="ECO:0000256" key="1">
    <source>
        <dbReference type="SAM" id="MobiDB-lite"/>
    </source>
</evidence>